<evidence type="ECO:0000256" key="4">
    <source>
        <dbReference type="ARBA" id="ARBA00022692"/>
    </source>
</evidence>
<keyword evidence="13" id="KW-1185">Reference proteome</keyword>
<keyword evidence="1 8" id="KW-1003">Cell membrane</keyword>
<evidence type="ECO:0000256" key="3">
    <source>
        <dbReference type="ARBA" id="ARBA00022618"/>
    </source>
</evidence>
<dbReference type="Pfam" id="PF04354">
    <property type="entry name" value="ZipA_C"/>
    <property type="match status" value="1"/>
</dbReference>
<accession>A0A266Q5J0</accession>
<comment type="function">
    <text evidence="8 9">Essential cell division protein that stabilizes the FtsZ protofilaments by cross-linking them and that serves as a cytoplasmic membrane anchor for the Z ring. Also required for the recruitment to the septal ring of downstream cell division proteins.</text>
</comment>
<evidence type="ECO:0000256" key="8">
    <source>
        <dbReference type="HAMAP-Rule" id="MF_00509"/>
    </source>
</evidence>
<evidence type="ECO:0000256" key="7">
    <source>
        <dbReference type="ARBA" id="ARBA00023306"/>
    </source>
</evidence>
<dbReference type="GO" id="GO:0005886">
    <property type="term" value="C:plasma membrane"/>
    <property type="evidence" value="ECO:0007669"/>
    <property type="project" value="UniProtKB-SubCell"/>
</dbReference>
<evidence type="ECO:0000256" key="10">
    <source>
        <dbReference type="SAM" id="MobiDB-lite"/>
    </source>
</evidence>
<evidence type="ECO:0000256" key="9">
    <source>
        <dbReference type="RuleBase" id="RU003612"/>
    </source>
</evidence>
<proteinExistence type="inferred from homology"/>
<comment type="subunit">
    <text evidence="8">Interacts with FtsZ via their C-terminal domains.</text>
</comment>
<evidence type="ECO:0000256" key="1">
    <source>
        <dbReference type="ARBA" id="ARBA00022475"/>
    </source>
</evidence>
<dbReference type="InterPro" id="IPR011919">
    <property type="entry name" value="Cell_div_ZipA"/>
</dbReference>
<feature type="region of interest" description="Disordered" evidence="10">
    <location>
        <begin position="149"/>
        <end position="252"/>
    </location>
</feature>
<dbReference type="HAMAP" id="MF_00509">
    <property type="entry name" value="ZipA"/>
    <property type="match status" value="1"/>
</dbReference>
<dbReference type="AlphaFoldDB" id="A0A266Q5J0"/>
<dbReference type="GO" id="GO:0032153">
    <property type="term" value="C:cell division site"/>
    <property type="evidence" value="ECO:0007669"/>
    <property type="project" value="UniProtKB-UniRule"/>
</dbReference>
<dbReference type="EMBL" id="NHNI01000002">
    <property type="protein sequence ID" value="OZY85105.1"/>
    <property type="molecule type" value="Genomic_DNA"/>
</dbReference>
<keyword evidence="6 8" id="KW-0472">Membrane</keyword>
<evidence type="ECO:0000256" key="6">
    <source>
        <dbReference type="ARBA" id="ARBA00023136"/>
    </source>
</evidence>
<dbReference type="PANTHER" id="PTHR38685">
    <property type="entry name" value="CELL DIVISION PROTEIN ZIPA"/>
    <property type="match status" value="1"/>
</dbReference>
<organism evidence="12 13">
    <name type="scientific">Cellvibrio mixtus</name>
    <dbReference type="NCBI Taxonomy" id="39650"/>
    <lineage>
        <taxon>Bacteria</taxon>
        <taxon>Pseudomonadati</taxon>
        <taxon>Pseudomonadota</taxon>
        <taxon>Gammaproteobacteria</taxon>
        <taxon>Cellvibrionales</taxon>
        <taxon>Cellvibrionaceae</taxon>
        <taxon>Cellvibrio</taxon>
    </lineage>
</organism>
<keyword evidence="4 8" id="KW-0812">Transmembrane</keyword>
<dbReference type="InterPro" id="IPR007449">
    <property type="entry name" value="ZipA_FtsZ-bd_C"/>
</dbReference>
<dbReference type="PANTHER" id="PTHR38685:SF1">
    <property type="entry name" value="CELL DIVISION PROTEIN ZIPA"/>
    <property type="match status" value="1"/>
</dbReference>
<name>A0A266Q5J0_9GAMM</name>
<feature type="compositionally biased region" description="Basic and acidic residues" evidence="10">
    <location>
        <begin position="176"/>
        <end position="185"/>
    </location>
</feature>
<sequence length="398" mass="45833">MKDWVIIIGTLLILLVLADGIRRKRNERMGKIKVSRTLKKSLKQQPEDEEDHFAEAPSYTSELPNGGARVVGKRDPQAPIPSIEKKAHAKSYTEKQLRNALTEAPVTRAQREPQQTSLNLGQAVPILMESVEDKNRSLPLDERIEPRFSAIADEQDSHHDVDDDQDEYEGEDYETEDHPYTRELDDERDEDEFDQESDYEDEYEDDELPLDDHEQDESDYDDEDYEEEDDYDDNPQSAGHSKNELAQQPAPEPEEVLIINVMAHKGEMFKGSDLLDIILKCGMRYGSMDIFHRYSDAKGEGALLFSMANMVKPGTFDLDAMDEFETPGVSLFMTLPINADSMQSFDLMADTARAIAETLNGELKDEQRSVMTRQTLEHCRQRIRDFERTRLFRRPPRH</sequence>
<feature type="compositionally biased region" description="Basic and acidic residues" evidence="10">
    <location>
        <begin position="83"/>
        <end position="92"/>
    </location>
</feature>
<evidence type="ECO:0000259" key="11">
    <source>
        <dbReference type="SMART" id="SM00771"/>
    </source>
</evidence>
<feature type="compositionally biased region" description="Acidic residues" evidence="10">
    <location>
        <begin position="162"/>
        <end position="175"/>
    </location>
</feature>
<dbReference type="Gene3D" id="3.30.1400.10">
    <property type="entry name" value="ZipA, C-terminal FtsZ-binding domain"/>
    <property type="match status" value="1"/>
</dbReference>
<dbReference type="SUPFAM" id="SSF64383">
    <property type="entry name" value="Cell-division protein ZipA, C-terminal domain"/>
    <property type="match status" value="1"/>
</dbReference>
<evidence type="ECO:0000313" key="13">
    <source>
        <dbReference type="Proteomes" id="UP000216101"/>
    </source>
</evidence>
<dbReference type="NCBIfam" id="TIGR02205">
    <property type="entry name" value="septum_zipA"/>
    <property type="match status" value="1"/>
</dbReference>
<keyword evidence="7 8" id="KW-0131">Cell cycle</keyword>
<keyword evidence="2 8" id="KW-0997">Cell inner membrane</keyword>
<comment type="subcellular location">
    <subcellularLocation>
        <location evidence="8">Cell inner membrane</location>
        <topology evidence="8">Single-pass type I membrane protein</topology>
    </subcellularLocation>
    <text evidence="8">Localizes to the Z ring in an FtsZ-dependent manner.</text>
</comment>
<dbReference type="SMART" id="SM00771">
    <property type="entry name" value="ZipA_C"/>
    <property type="match status" value="1"/>
</dbReference>
<reference evidence="13" key="1">
    <citation type="submission" date="2017-05" db="EMBL/GenBank/DDBJ databases">
        <authorList>
            <person name="Barney B.M."/>
        </authorList>
    </citation>
    <scope>NUCLEOTIDE SEQUENCE [LARGE SCALE GENOMIC DNA]</scope>
    <source>
        <strain evidence="13">PSBB022</strain>
    </source>
</reference>
<dbReference type="InterPro" id="IPR036765">
    <property type="entry name" value="ZipA_FtsZ-bd_C_sf"/>
</dbReference>
<feature type="region of interest" description="Disordered" evidence="10">
    <location>
        <begin position="38"/>
        <end position="92"/>
    </location>
</feature>
<evidence type="ECO:0000256" key="2">
    <source>
        <dbReference type="ARBA" id="ARBA00022519"/>
    </source>
</evidence>
<keyword evidence="3 8" id="KW-0132">Cell division</keyword>
<dbReference type="Proteomes" id="UP000216101">
    <property type="component" value="Unassembled WGS sequence"/>
</dbReference>
<dbReference type="GO" id="GO:0000917">
    <property type="term" value="P:division septum assembly"/>
    <property type="evidence" value="ECO:0007669"/>
    <property type="project" value="TreeGrafter"/>
</dbReference>
<protein>
    <recommendedName>
        <fullName evidence="8 9">Cell division protein ZipA</fullName>
    </recommendedName>
</protein>
<comment type="similarity">
    <text evidence="8 9">Belongs to the ZipA family.</text>
</comment>
<feature type="domain" description="ZipA C-terminal FtsZ-binding" evidence="11">
    <location>
        <begin position="253"/>
        <end position="383"/>
    </location>
</feature>
<evidence type="ECO:0000313" key="12">
    <source>
        <dbReference type="EMBL" id="OZY85105.1"/>
    </source>
</evidence>
<dbReference type="RefSeq" id="WP_094986022.1">
    <property type="nucleotide sequence ID" value="NZ_NHNI01000002.1"/>
</dbReference>
<keyword evidence="5 8" id="KW-1133">Transmembrane helix</keyword>
<gene>
    <name evidence="8" type="primary">zipA</name>
    <name evidence="12" type="ORF">CBP51_18400</name>
</gene>
<evidence type="ECO:0000256" key="5">
    <source>
        <dbReference type="ARBA" id="ARBA00022989"/>
    </source>
</evidence>
<feature type="compositionally biased region" description="Acidic residues" evidence="10">
    <location>
        <begin position="186"/>
        <end position="233"/>
    </location>
</feature>
<comment type="caution">
    <text evidence="12">The sequence shown here is derived from an EMBL/GenBank/DDBJ whole genome shotgun (WGS) entry which is preliminary data.</text>
</comment>
<dbReference type="GO" id="GO:0043093">
    <property type="term" value="P:FtsZ-dependent cytokinesis"/>
    <property type="evidence" value="ECO:0007669"/>
    <property type="project" value="UniProtKB-UniRule"/>
</dbReference>